<dbReference type="Proteomes" id="UP000001554">
    <property type="component" value="Chromosome 13"/>
</dbReference>
<dbReference type="PRINTS" id="PR00053">
    <property type="entry name" value="FORKHEAD"/>
</dbReference>
<dbReference type="GeneID" id="118428882"/>
<dbReference type="InterPro" id="IPR047394">
    <property type="entry name" value="FH_FOXK1"/>
</dbReference>
<dbReference type="SUPFAM" id="SSF49879">
    <property type="entry name" value="SMAD/FHA domain"/>
    <property type="match status" value="1"/>
</dbReference>
<protein>
    <submittedName>
        <fullName evidence="11">Forkhead box protein K1-like isoform X15</fullName>
    </submittedName>
</protein>
<dbReference type="PROSITE" id="PS50039">
    <property type="entry name" value="FORK_HEAD_3"/>
    <property type="match status" value="1"/>
</dbReference>
<evidence type="ECO:0000256" key="7">
    <source>
        <dbReference type="SAM" id="MobiDB-lite"/>
    </source>
</evidence>
<dbReference type="InterPro" id="IPR000253">
    <property type="entry name" value="FHA_dom"/>
</dbReference>
<dbReference type="PROSITE" id="PS00657">
    <property type="entry name" value="FORK_HEAD_1"/>
    <property type="match status" value="1"/>
</dbReference>
<feature type="compositionally biased region" description="Polar residues" evidence="7">
    <location>
        <begin position="568"/>
        <end position="583"/>
    </location>
</feature>
<dbReference type="PROSITE" id="PS50006">
    <property type="entry name" value="FHA_DOMAIN"/>
    <property type="match status" value="1"/>
</dbReference>
<dbReference type="PROSITE" id="PS00658">
    <property type="entry name" value="FORK_HEAD_2"/>
    <property type="match status" value="1"/>
</dbReference>
<feature type="compositionally biased region" description="Polar residues" evidence="7">
    <location>
        <begin position="229"/>
        <end position="244"/>
    </location>
</feature>
<dbReference type="InterPro" id="IPR008984">
    <property type="entry name" value="SMAD_FHA_dom_sf"/>
</dbReference>
<feature type="region of interest" description="Disordered" evidence="7">
    <location>
        <begin position="345"/>
        <end position="393"/>
    </location>
</feature>
<dbReference type="Gene3D" id="2.60.200.20">
    <property type="match status" value="1"/>
</dbReference>
<dbReference type="InterPro" id="IPR018122">
    <property type="entry name" value="TF_fork_head_CS_1"/>
</dbReference>
<feature type="domain" description="FHA" evidence="8">
    <location>
        <begin position="57"/>
        <end position="109"/>
    </location>
</feature>
<evidence type="ECO:0000259" key="9">
    <source>
        <dbReference type="PROSITE" id="PS50039"/>
    </source>
</evidence>
<dbReference type="GO" id="GO:0003700">
    <property type="term" value="F:DNA-binding transcription factor activity"/>
    <property type="evidence" value="ECO:0007669"/>
    <property type="project" value="InterPro"/>
</dbReference>
<feature type="compositionally biased region" description="Pro residues" evidence="7">
    <location>
        <begin position="144"/>
        <end position="155"/>
    </location>
</feature>
<dbReference type="FunFam" id="1.10.10.10:FF:000030">
    <property type="entry name" value="Forkhead box protein K2"/>
    <property type="match status" value="1"/>
</dbReference>
<dbReference type="Pfam" id="PF00250">
    <property type="entry name" value="Forkhead"/>
    <property type="match status" value="1"/>
</dbReference>
<evidence type="ECO:0000256" key="2">
    <source>
        <dbReference type="ARBA" id="ARBA00023015"/>
    </source>
</evidence>
<dbReference type="InterPro" id="IPR001766">
    <property type="entry name" value="Fork_head_dom"/>
</dbReference>
<evidence type="ECO:0000259" key="8">
    <source>
        <dbReference type="PROSITE" id="PS50006"/>
    </source>
</evidence>
<dbReference type="GO" id="GO:0043565">
    <property type="term" value="F:sequence-specific DNA binding"/>
    <property type="evidence" value="ECO:0007669"/>
    <property type="project" value="InterPro"/>
</dbReference>
<dbReference type="Pfam" id="PF00498">
    <property type="entry name" value="FHA"/>
    <property type="match status" value="1"/>
</dbReference>
<dbReference type="GO" id="GO:0006357">
    <property type="term" value="P:regulation of transcription by RNA polymerase II"/>
    <property type="evidence" value="ECO:0007669"/>
    <property type="project" value="UniProtKB-ARBA"/>
</dbReference>
<reference evidence="11" key="2">
    <citation type="submission" date="2025-08" db="UniProtKB">
        <authorList>
            <consortium name="RefSeq"/>
        </authorList>
    </citation>
    <scope>IDENTIFICATION</scope>
    <source>
        <strain evidence="11">S238N-H82</strain>
        <tissue evidence="11">Testes</tissue>
    </source>
</reference>
<evidence type="ECO:0000256" key="4">
    <source>
        <dbReference type="ARBA" id="ARBA00023163"/>
    </source>
</evidence>
<gene>
    <name evidence="11" type="primary">LOC118428882</name>
</gene>
<dbReference type="PANTHER" id="PTHR45881:SF7">
    <property type="entry name" value="CHECKPOINT SUPPRESSOR 1-LIKE, ISOFORM A-RELATED"/>
    <property type="match status" value="1"/>
</dbReference>
<dbReference type="AlphaFoldDB" id="A0A9J7M5D7"/>
<dbReference type="SUPFAM" id="SSF46785">
    <property type="entry name" value="Winged helix' DNA-binding domain"/>
    <property type="match status" value="1"/>
</dbReference>
<reference evidence="10" key="1">
    <citation type="journal article" date="2020" name="Nat. Ecol. Evol.">
        <title>Deeply conserved synteny resolves early events in vertebrate evolution.</title>
        <authorList>
            <person name="Simakov O."/>
            <person name="Marletaz F."/>
            <person name="Yue J.X."/>
            <person name="O'Connell B."/>
            <person name="Jenkins J."/>
            <person name="Brandt A."/>
            <person name="Calef R."/>
            <person name="Tung C.H."/>
            <person name="Huang T.K."/>
            <person name="Schmutz J."/>
            <person name="Satoh N."/>
            <person name="Yu J.K."/>
            <person name="Putnam N.H."/>
            <person name="Green R.E."/>
            <person name="Rokhsar D.S."/>
        </authorList>
    </citation>
    <scope>NUCLEOTIDE SEQUENCE [LARGE SCALE GENOMIC DNA]</scope>
    <source>
        <strain evidence="10">S238N-H82</strain>
    </source>
</reference>
<feature type="region of interest" description="Disordered" evidence="7">
    <location>
        <begin position="140"/>
        <end position="244"/>
    </location>
</feature>
<evidence type="ECO:0000313" key="11">
    <source>
        <dbReference type="RefSeq" id="XP_035695036.1"/>
    </source>
</evidence>
<dbReference type="Gene3D" id="1.10.10.10">
    <property type="entry name" value="Winged helix-like DNA-binding domain superfamily/Winged helix DNA-binding domain"/>
    <property type="match status" value="1"/>
</dbReference>
<dbReference type="InterPro" id="IPR036388">
    <property type="entry name" value="WH-like_DNA-bd_sf"/>
</dbReference>
<keyword evidence="4" id="KW-0804">Transcription</keyword>
<accession>A0A9J7M5D7</accession>
<keyword evidence="3 6" id="KW-0238">DNA-binding</keyword>
<comment type="subcellular location">
    <subcellularLocation>
        <location evidence="1 6">Nucleus</location>
    </subcellularLocation>
</comment>
<dbReference type="SMART" id="SM00339">
    <property type="entry name" value="FH"/>
    <property type="match status" value="1"/>
</dbReference>
<feature type="compositionally biased region" description="Low complexity" evidence="7">
    <location>
        <begin position="188"/>
        <end position="200"/>
    </location>
</feature>
<organism evidence="10 11">
    <name type="scientific">Branchiostoma floridae</name>
    <name type="common">Florida lancelet</name>
    <name type="synonym">Amphioxus</name>
    <dbReference type="NCBI Taxonomy" id="7739"/>
    <lineage>
        <taxon>Eukaryota</taxon>
        <taxon>Metazoa</taxon>
        <taxon>Chordata</taxon>
        <taxon>Cephalochordata</taxon>
        <taxon>Leptocardii</taxon>
        <taxon>Amphioxiformes</taxon>
        <taxon>Branchiostomatidae</taxon>
        <taxon>Branchiostoma</taxon>
    </lineage>
</organism>
<feature type="compositionally biased region" description="Polar residues" evidence="7">
    <location>
        <begin position="369"/>
        <end position="379"/>
    </location>
</feature>
<dbReference type="CDD" id="cd22688">
    <property type="entry name" value="FHA_FOXK"/>
    <property type="match status" value="1"/>
</dbReference>
<dbReference type="SMART" id="SM00240">
    <property type="entry name" value="FHA"/>
    <property type="match status" value="1"/>
</dbReference>
<dbReference type="FunFam" id="2.60.200.20:FF:000031">
    <property type="entry name" value="Forkhead box protein K1"/>
    <property type="match status" value="1"/>
</dbReference>
<keyword evidence="5 6" id="KW-0539">Nucleus</keyword>
<dbReference type="GO" id="GO:0045893">
    <property type="term" value="P:positive regulation of DNA-templated transcription"/>
    <property type="evidence" value="ECO:0007669"/>
    <property type="project" value="UniProtKB-ARBA"/>
</dbReference>
<evidence type="ECO:0000256" key="5">
    <source>
        <dbReference type="ARBA" id="ARBA00023242"/>
    </source>
</evidence>
<dbReference type="PANTHER" id="PTHR45881">
    <property type="entry name" value="CHECKPOINT SUPPRESSOR 1-LIKE, ISOFORM A-RELATED"/>
    <property type="match status" value="1"/>
</dbReference>
<feature type="compositionally biased region" description="Low complexity" evidence="7">
    <location>
        <begin position="209"/>
        <end position="222"/>
    </location>
</feature>
<feature type="DNA-binding region" description="Fork-head" evidence="6">
    <location>
        <begin position="243"/>
        <end position="338"/>
    </location>
</feature>
<dbReference type="CDD" id="cd20054">
    <property type="entry name" value="FH_FOXK1"/>
    <property type="match status" value="1"/>
</dbReference>
<feature type="region of interest" description="Disordered" evidence="7">
    <location>
        <begin position="502"/>
        <end position="615"/>
    </location>
</feature>
<name>A0A9J7M5D7_BRAFL</name>
<evidence type="ECO:0000256" key="6">
    <source>
        <dbReference type="PROSITE-ProRule" id="PRU00089"/>
    </source>
</evidence>
<dbReference type="GO" id="GO:0005634">
    <property type="term" value="C:nucleus"/>
    <property type="evidence" value="ECO:0007669"/>
    <property type="project" value="UniProtKB-SubCell"/>
</dbReference>
<feature type="compositionally biased region" description="Low complexity" evidence="7">
    <location>
        <begin position="352"/>
        <end position="362"/>
    </location>
</feature>
<dbReference type="InterPro" id="IPR036390">
    <property type="entry name" value="WH_DNA-bd_sf"/>
</dbReference>
<sequence length="615" mass="65336">MSGLKQPSDNDAWALLALKSAPASPARVAWNPEEPRGTAIARIEGREFEYLMRQGRITVGRNSSQGAVDVNMGHSSFISRKHIEIFYEPPNFFMSCLGKNGVFVDGVFQRRGASPLQLPKQCVFRFPSTNIKIVFQSMVDEVNPQPPPPPPLPSPPKKKPELAPLKINIPDPNTDFGSPFPSPTGTISAANSAPSSPRSRTSTHKASVAQALQRAAEYAAAAMEEKEGQSTSEESGAQQDNSKPPYSYAQLIVQAITSANDKQLTLSGIYAHITKNYPYYRTADKGWQNSIRHNLSLNRYFIKVPRSQEEPGKGSFWRIDPSCEAKLTEQAWRRRRQRGVPCFRTPFGGGLSSRSAPSSPTHHAPPHYLTTSGTFTPDSLSREGSPIPEDVTTAPVTTAMPDQLKQVVMTQDGSVIAQAVSTATGAGPGVIQPTSHPTTVITQASQHALPSAAQLVSAAQSVLAAQGTATALHPASTLTTVPVAMHHMPTVISQPKSYTATSISTSANGSAVQDRAGSTNGVPDNEEGRYPNYRWTLAGPGKLPLGPGTYHLPGGKGEGQHSGPSGPATGTSPLSLLATSAANISAIPSKRAHEGAPEDSDETKRQKLAAGGGAE</sequence>
<keyword evidence="2" id="KW-0805">Transcription regulation</keyword>
<dbReference type="InterPro" id="IPR030456">
    <property type="entry name" value="TF_fork_head_CS_2"/>
</dbReference>
<evidence type="ECO:0000256" key="1">
    <source>
        <dbReference type="ARBA" id="ARBA00004123"/>
    </source>
</evidence>
<evidence type="ECO:0000313" key="10">
    <source>
        <dbReference type="Proteomes" id="UP000001554"/>
    </source>
</evidence>
<evidence type="ECO:0000256" key="3">
    <source>
        <dbReference type="ARBA" id="ARBA00023125"/>
    </source>
</evidence>
<feature type="compositionally biased region" description="Polar residues" evidence="7">
    <location>
        <begin position="502"/>
        <end position="522"/>
    </location>
</feature>
<proteinExistence type="predicted"/>
<dbReference type="RefSeq" id="XP_035695036.1">
    <property type="nucleotide sequence ID" value="XM_035839143.1"/>
</dbReference>
<feature type="domain" description="Fork-head" evidence="9">
    <location>
        <begin position="243"/>
        <end position="338"/>
    </location>
</feature>
<feature type="compositionally biased region" description="Low complexity" evidence="7">
    <location>
        <begin position="537"/>
        <end position="548"/>
    </location>
</feature>
<keyword evidence="10" id="KW-1185">Reference proteome</keyword>